<feature type="transmembrane region" description="Helical" evidence="1">
    <location>
        <begin position="103"/>
        <end position="131"/>
    </location>
</feature>
<keyword evidence="1" id="KW-0812">Transmembrane</keyword>
<protein>
    <submittedName>
        <fullName evidence="2">Uncharacterized protein</fullName>
    </submittedName>
</protein>
<keyword evidence="1" id="KW-0472">Membrane</keyword>
<reference evidence="2 3" key="2">
    <citation type="submission" date="2023-06" db="EMBL/GenBank/DDBJ databases">
        <title>The Gram-positive Non-spore-bearing Anaerobic Bacilli of Human Feces.</title>
        <authorList>
            <person name="Eggerth A.H."/>
        </authorList>
    </citation>
    <scope>NUCLEOTIDE SEQUENCE [LARGE SCALE GENOMIC DNA]</scope>
    <source>
        <strain evidence="2 3">CBA3108</strain>
    </source>
</reference>
<dbReference type="RefSeq" id="WP_271418625.1">
    <property type="nucleotide sequence ID" value="NZ_CP115668.1"/>
</dbReference>
<sequence>MTLPTIIWRALIGMGFTLGTPAAWRAAEQIPGPGVQCVLRLSAAESLAAITAPFLLTKLVSKLPRALPRILAWVGVIALVVAVVMSIVNWSDVDPFHGQSMTGWRVLCGGCYLMAALWAIALSITLVGYLLHHPSSGRSLCS</sequence>
<evidence type="ECO:0000313" key="3">
    <source>
        <dbReference type="Proteomes" id="UP001212097"/>
    </source>
</evidence>
<proteinExistence type="predicted"/>
<evidence type="ECO:0000313" key="2">
    <source>
        <dbReference type="EMBL" id="WCC80444.1"/>
    </source>
</evidence>
<name>A0ABY7R0Z8_9ACTN</name>
<gene>
    <name evidence="2" type="ORF">O6R08_02665</name>
</gene>
<feature type="transmembrane region" description="Helical" evidence="1">
    <location>
        <begin position="70"/>
        <end position="91"/>
    </location>
</feature>
<evidence type="ECO:0000256" key="1">
    <source>
        <dbReference type="SAM" id="Phobius"/>
    </source>
</evidence>
<keyword evidence="1" id="KW-1133">Transmembrane helix</keyword>
<reference evidence="2 3" key="1">
    <citation type="submission" date="2023-01" db="EMBL/GenBank/DDBJ databases">
        <authorList>
            <person name="Lee S.H."/>
            <person name="Jung H.S."/>
            <person name="Yun J.U."/>
        </authorList>
    </citation>
    <scope>NUCLEOTIDE SEQUENCE [LARGE SCALE GENOMIC DNA]</scope>
    <source>
        <strain evidence="2 3">CBA3108</strain>
    </source>
</reference>
<feature type="transmembrane region" description="Helical" evidence="1">
    <location>
        <begin position="6"/>
        <end position="24"/>
    </location>
</feature>
<keyword evidence="3" id="KW-1185">Reference proteome</keyword>
<dbReference type="Proteomes" id="UP001212097">
    <property type="component" value="Chromosome"/>
</dbReference>
<accession>A0ABY7R0Z8</accession>
<organism evidence="2 3">
    <name type="scientific">Cutibacterium equinum</name>
    <dbReference type="NCBI Taxonomy" id="3016342"/>
    <lineage>
        <taxon>Bacteria</taxon>
        <taxon>Bacillati</taxon>
        <taxon>Actinomycetota</taxon>
        <taxon>Actinomycetes</taxon>
        <taxon>Propionibacteriales</taxon>
        <taxon>Propionibacteriaceae</taxon>
        <taxon>Cutibacterium</taxon>
    </lineage>
</organism>
<dbReference type="EMBL" id="CP115668">
    <property type="protein sequence ID" value="WCC80444.1"/>
    <property type="molecule type" value="Genomic_DNA"/>
</dbReference>